<dbReference type="GO" id="GO:0008270">
    <property type="term" value="F:zinc ion binding"/>
    <property type="evidence" value="ECO:0007669"/>
    <property type="project" value="InterPro"/>
</dbReference>
<keyword evidence="3" id="KW-1185">Reference proteome</keyword>
<reference evidence="2" key="1">
    <citation type="submission" date="2020-05" db="EMBL/GenBank/DDBJ databases">
        <title>Phylogenomic resolution of chytrid fungi.</title>
        <authorList>
            <person name="Stajich J.E."/>
            <person name="Amses K."/>
            <person name="Simmons R."/>
            <person name="Seto K."/>
            <person name="Myers J."/>
            <person name="Bonds A."/>
            <person name="Quandt C.A."/>
            <person name="Barry K."/>
            <person name="Liu P."/>
            <person name="Grigoriev I."/>
            <person name="Longcore J.E."/>
            <person name="James T.Y."/>
        </authorList>
    </citation>
    <scope>NUCLEOTIDE SEQUENCE</scope>
    <source>
        <strain evidence="2">PLAUS21</strain>
    </source>
</reference>
<dbReference type="Pfam" id="PF00172">
    <property type="entry name" value="Zn_clus"/>
    <property type="match status" value="1"/>
</dbReference>
<dbReference type="InterPro" id="IPR036864">
    <property type="entry name" value="Zn2-C6_fun-type_DNA-bd_sf"/>
</dbReference>
<evidence type="ECO:0000313" key="2">
    <source>
        <dbReference type="EMBL" id="KAJ3260410.1"/>
    </source>
</evidence>
<dbReference type="AlphaFoldDB" id="A0AAD5UK80"/>
<dbReference type="CDD" id="cd00067">
    <property type="entry name" value="GAL4"/>
    <property type="match status" value="1"/>
</dbReference>
<name>A0AAD5UK80_9FUNG</name>
<evidence type="ECO:0000313" key="3">
    <source>
        <dbReference type="Proteomes" id="UP001210925"/>
    </source>
</evidence>
<comment type="caution">
    <text evidence="2">The sequence shown here is derived from an EMBL/GenBank/DDBJ whole genome shotgun (WGS) entry which is preliminary data.</text>
</comment>
<dbReference type="EMBL" id="JADGKB010000011">
    <property type="protein sequence ID" value="KAJ3260410.1"/>
    <property type="molecule type" value="Genomic_DNA"/>
</dbReference>
<evidence type="ECO:0000259" key="1">
    <source>
        <dbReference type="PROSITE" id="PS50048"/>
    </source>
</evidence>
<dbReference type="Proteomes" id="UP001210925">
    <property type="component" value="Unassembled WGS sequence"/>
</dbReference>
<gene>
    <name evidence="2" type="ORF">HK103_000552</name>
</gene>
<sequence length="631" mass="72224">MSFFNSPGMQDDTYPVAKIQKKPVAVPGKKKRTCGTNSFNLDLCRQRKVKCDGELPCSSCKNYKKLIQKKDCCYSRSAMEDGGSKVKQALEQGTLNPESLDTPNSPYGAGLFDYNRSKNSFVENPDIMNHLTGISFLYDCGYSVMSNYQLAIPIQRQTPISRNLSRAMCFNSIFYSTLYELFPDGGAQFHERQRLAESFMIDIRNIKALPEYDSNQELCDDFRALLLQAQGHYNLGNPEQARELLGKFNLRLDKTYRLGKLYGVFSIEELNFSSHVQLNRDSPMKGSIQELELIERICIWEYYLKLDTEFAMVTGYKFIIEDQMPDILLPSHPDIQKRNISPSFDLGRNTFWANCSWSPTFDSCKESCMLVLKDYDNPALQAQNDLKQYNYFRQIIKFSRRKLYENPQTNDPIIRKDFHQYILNSLMRFPTDFSLLTSLADFAYGSQEQKPYSGAMKSRSGYEFYTNCLAMFCYIHLSGAQLNESTYFSLEIGGAEMYSSKDVLFAALRALAYLLDSVKVHTTAESQYAAAKYPAEVFQQYISSHPNPTLQSPYLVSLPVAFNIYYISASTLITFQSTYSKESELRRVVDIVKASVIPHLQNIGIIWPTSNQYSTELVRLVSSIKQNSLFS</sequence>
<dbReference type="Gene3D" id="4.10.240.10">
    <property type="entry name" value="Zn(2)-C6 fungal-type DNA-binding domain"/>
    <property type="match status" value="1"/>
</dbReference>
<dbReference type="InterPro" id="IPR001138">
    <property type="entry name" value="Zn2Cys6_DnaBD"/>
</dbReference>
<dbReference type="GO" id="GO:0000981">
    <property type="term" value="F:DNA-binding transcription factor activity, RNA polymerase II-specific"/>
    <property type="evidence" value="ECO:0007669"/>
    <property type="project" value="InterPro"/>
</dbReference>
<accession>A0AAD5UK80</accession>
<dbReference type="PROSITE" id="PS50048">
    <property type="entry name" value="ZN2_CY6_FUNGAL_2"/>
    <property type="match status" value="1"/>
</dbReference>
<feature type="domain" description="Zn(2)-C6 fungal-type" evidence="1">
    <location>
        <begin position="44"/>
        <end position="74"/>
    </location>
</feature>
<protein>
    <recommendedName>
        <fullName evidence="1">Zn(2)-C6 fungal-type domain-containing protein</fullName>
    </recommendedName>
</protein>
<organism evidence="2 3">
    <name type="scientific">Boothiomyces macroporosus</name>
    <dbReference type="NCBI Taxonomy" id="261099"/>
    <lineage>
        <taxon>Eukaryota</taxon>
        <taxon>Fungi</taxon>
        <taxon>Fungi incertae sedis</taxon>
        <taxon>Chytridiomycota</taxon>
        <taxon>Chytridiomycota incertae sedis</taxon>
        <taxon>Chytridiomycetes</taxon>
        <taxon>Rhizophydiales</taxon>
        <taxon>Terramycetaceae</taxon>
        <taxon>Boothiomyces</taxon>
    </lineage>
</organism>
<proteinExistence type="predicted"/>